<keyword evidence="10" id="KW-0472">Membrane</keyword>
<sequence>MFIWHNGIQRDMTIQLGTPFHHSFLTTQFHCGPFYMTGLSRVDMAASQIYIWTFTIFLFPTLTWGLLSDFKICGDSECESLLSRVRATRDHRGKDCRFLNFKKGDVIFVYHKLSGKRDDLWAGSIDRRFGYFPKYAVKVDEIYASTETEVATQKQDFFCIDEYGSLIDNDSSEWDNEENLVSEFQEIAANDAQDSKTSKDAFLSQSFAQSSDETGNKDAIQVVMEDFLDDTKPEPSEQDGSQWIGSTVTGWLSLGGENSDDNPKEDNPEQDSFRSRKLALDIDANQLKEEKKNAENSGWFGDGLTSAFGFGQKAPEEEKPIEKEVEEKPPPSNSWLNIGIRDVLHFGQSNQDKVEERIEAAGRDESTGTIDPQDLGTSQSHHDATVEQIKETEHQREDTTGKKAERTETRIKDKDYNQMDRHSQEEDGELRKEEDAGWYGSIYNNIVGLYGEQGYVEEEEDILIAEDEEDKDISLQSETESQSVFSSMFDTLVSPFQADTTNNYKNAQSDEVTDIKPAEADGDTETSLTSQTAIPYDSTEASVGRKDDNDGNDSNEVPHPPPLDIDKVQSANKILETSKYMSLSHDPQLQDTTGIVNLEVDPEKAIAEMEVVDQEEFPSSDHSKKWHVETDPIDNIGFINIILDPVLDSTILNADTTSNNLLSDKGNDDGGRYIVDKASEIEEADSTNEVTETEGIEPKKIVEVERDHGDEATFSTHVFEYTQSNSGPNAKIEMYPDSSDLVPPETVTGNEQRQTEILEEADTENMLGEDFIHVHWVSHESQKDSDEKNVLNDRSGMTDDQTTANEDSNLPLNDRNHTDDSNEMLEAFKQLLGNSKYMSLSHNPQLQDTTGIVNLEDDREKSIAEINENDEHDSAGRLELDDVTTNESVSSQGDVEPKQIVSDPKPDNEENVKISTVLPEALLHDSDANALNHHQESPAADLAENSLDDVETDHSVGQDALEGSGIPNLSDSIPIQTKAETLTEELPNVSEDTSVMHAEVEDIDIDTTGIEVVSSNQKGDDSILVPQSPTEEDNGDRVGMLYSQTSMPGTEDASVLEEFTQTSDPHLHDAQDPHIAELILNLSLVEPVRVDLVIENVSGEERHHLITSSGDGESKDKNENTLEVPDKNVHFGDIDSVLLKDWLSSNYEESNSNVMEVVDQEEFSSSDHFKEWHVEADPVDNIGMINITLGPVLDSTILNADTTSNNLLSDKGNDDGGRYIVDKASEIEEADSTKQVTETEGIEPGKIVEVERDHGDQATLPTHVFENTQSSSGPDAKIEMYPDSSELVPPETEIGNEQRQTEILEEADTENMSVEDFIHVHRESHESQKDSDEKNVPNDRSGMTSDQTTAIEDNNLPLDDRNHISSVSSQEVHSKGTKGLYNEITLENERAQELGLQDRETNDGRNSFDQSHAVSQLSPTDEGYDVITQSERTIDHDTLYSGENFLSDSWSNYQEATDVKSTISDEDRQQDFENVDVIEQDDFEKISYRDIESIHNVEREGGTSTSHSEPPEKQDMPSDQIVGLDPTQEGIVNKSTSHSEPLENQDMPSDQYSVGPPQEEITDTSVNKGTRSFFENAMDFLIPSTDSKDLEDPEPKGQEEEEQEPPPDLPYLDLHEPEPQSQSTSVEDSMKATAFLKEYKNIQKQISTDEITTLLDMFGKHKFLWLDYSLGSSETLTDGHDGDNDLAIISDFERLLQYHIDETKTPSGGVLEDEDQSRKFVSLRKLEILLSNIKNRFTQVKAPVSIKDNQAGTDKTNCINDDCFTRNENEDLTNLKGEHFSGEGDIQTPTLTDKYKPEPAVMEYLFSSARQVTGDAVAHMLTVKALLKWLILQVLSSLPDDIKPGPDLYGLPWEAVIVTALLGLGTLLLFSCRFYQCIKSRLYSSKERRMGLKVAELLDEKCKVLETLSEVQQNYEELETALRNSGVLAHVAERENLEVMSQRLKQSNTQLGNDIEKLKEDLNIQRARRLQQEETIADMQETLKTLEEETRDLKSQTEQAQTTLKIFDMNSERNQNNLEAAKEEKVLLQEKNGQLVQEAEGWGERMSELEEEMRMCESSYTGMLQDATNKDERIKSLTDCLLKMKDWDPVLEDGANREERSGTQGTENGEGHDNHQRRRIQKLIHAAKMNADLKSVDEDKDRVFAKLADEVKAKEDLQEGIKKLENEKASLQTDSEKYTGQVQKLQQKLQIMTEMYQENELKLHRMLTVEERERLQKDEKLTKADKSITLAVEELNSYRQRAQDLEDELEKTNHAYKTQITSQEKKAHNNWLAARGADRDLAEVKRENAHLRQKLTDTQFKLDVVEKDPYTLDNMDRPLFRGERSPYGPSPLHRPASENRAFLSPPTLMDGPLRLSPNFPPVGPGGRVSRGLLDPPGGVDSDRSGGPHSDSGSISPTWERDRRGPPIHPPGYMYLDPGLPYRRPLPGALPMGPLPPRGPGPAEPHSFGHQPDSSFMGNSMGPGENERDSHLSAPGDLRDMRMGPPLLVPPGMGPLPPMDHRDPYFARKGPYGPPDFFSPRGPAPMGMRGPPPPGMFGRVPPPPPQHMGYPPMRPHPDSFPPGPPPRPSPPGSEVSSDQSPSPHDVI</sequence>
<dbReference type="Pfam" id="PF07653">
    <property type="entry name" value="SH3_2"/>
    <property type="match status" value="1"/>
</dbReference>
<dbReference type="GeneTree" id="ENSGT00950000182767"/>
<proteinExistence type="predicted"/>
<dbReference type="PANTHER" id="PTHR23158">
    <property type="entry name" value="MELANOMA INHIBITORY ACTIVITY-RELATED"/>
    <property type="match status" value="1"/>
</dbReference>
<evidence type="ECO:0000256" key="6">
    <source>
        <dbReference type="ARBA" id="ARBA00023180"/>
    </source>
</evidence>
<keyword evidence="3" id="KW-0732">Signal</keyword>
<feature type="compositionally biased region" description="Basic and acidic residues" evidence="9">
    <location>
        <begin position="380"/>
        <end position="435"/>
    </location>
</feature>
<feature type="compositionally biased region" description="Polar residues" evidence="9">
    <location>
        <begin position="884"/>
        <end position="893"/>
    </location>
</feature>
<reference evidence="12" key="3">
    <citation type="submission" date="2025-09" db="UniProtKB">
        <authorList>
            <consortium name="Ensembl"/>
        </authorList>
    </citation>
    <scope>IDENTIFICATION</scope>
</reference>
<dbReference type="InterPro" id="IPR051500">
    <property type="entry name" value="cTAGE_MIA/OTOR"/>
</dbReference>
<organism evidence="12 13">
    <name type="scientific">Oncorhynchus mykiss</name>
    <name type="common">Rainbow trout</name>
    <name type="synonym">Salmo gairdneri</name>
    <dbReference type="NCBI Taxonomy" id="8022"/>
    <lineage>
        <taxon>Eukaryota</taxon>
        <taxon>Metazoa</taxon>
        <taxon>Chordata</taxon>
        <taxon>Craniata</taxon>
        <taxon>Vertebrata</taxon>
        <taxon>Euteleostomi</taxon>
        <taxon>Actinopterygii</taxon>
        <taxon>Neopterygii</taxon>
        <taxon>Teleostei</taxon>
        <taxon>Protacanthopterygii</taxon>
        <taxon>Salmoniformes</taxon>
        <taxon>Salmonidae</taxon>
        <taxon>Salmoninae</taxon>
        <taxon>Oncorhynchus</taxon>
    </lineage>
</organism>
<keyword evidence="2 7" id="KW-0728">SH3 domain</keyword>
<feature type="region of interest" description="Disordered" evidence="9">
    <location>
        <begin position="2312"/>
        <end position="2586"/>
    </location>
</feature>
<feature type="compositionally biased region" description="Pro residues" evidence="9">
    <location>
        <begin position="2486"/>
        <end position="2497"/>
    </location>
</feature>
<feature type="compositionally biased region" description="Basic and acidic residues" evidence="9">
    <location>
        <begin position="2091"/>
        <end position="2101"/>
    </location>
</feature>
<evidence type="ECO:0000313" key="13">
    <source>
        <dbReference type="Proteomes" id="UP000694395"/>
    </source>
</evidence>
<feature type="coiled-coil region" evidence="8">
    <location>
        <begin position="1941"/>
        <end position="2052"/>
    </location>
</feature>
<feature type="compositionally biased region" description="Basic and acidic residues" evidence="9">
    <location>
        <begin position="2464"/>
        <end position="2481"/>
    </location>
</feature>
<feature type="coiled-coil region" evidence="8">
    <location>
        <begin position="2147"/>
        <end position="2202"/>
    </location>
</feature>
<feature type="region of interest" description="Disordered" evidence="9">
    <location>
        <begin position="1015"/>
        <end position="1037"/>
    </location>
</feature>
<dbReference type="Gene3D" id="2.30.30.40">
    <property type="entry name" value="SH3 Domains"/>
    <property type="match status" value="1"/>
</dbReference>
<evidence type="ECO:0000256" key="3">
    <source>
        <dbReference type="ARBA" id="ARBA00022729"/>
    </source>
</evidence>
<dbReference type="OrthoDB" id="3548878at2759"/>
<feature type="coiled-coil region" evidence="8">
    <location>
        <begin position="2228"/>
        <end position="2301"/>
    </location>
</feature>
<evidence type="ECO:0000256" key="7">
    <source>
        <dbReference type="PROSITE-ProRule" id="PRU00192"/>
    </source>
</evidence>
<dbReference type="Proteomes" id="UP000694395">
    <property type="component" value="Chromosome 25"/>
</dbReference>
<reference evidence="12" key="2">
    <citation type="submission" date="2025-08" db="UniProtKB">
        <authorList>
            <consortium name="Ensembl"/>
        </authorList>
    </citation>
    <scope>IDENTIFICATION</scope>
</reference>
<feature type="compositionally biased region" description="Polar residues" evidence="9">
    <location>
        <begin position="2577"/>
        <end position="2586"/>
    </location>
</feature>
<dbReference type="InterPro" id="IPR001452">
    <property type="entry name" value="SH3_domain"/>
</dbReference>
<feature type="compositionally biased region" description="Basic and acidic residues" evidence="9">
    <location>
        <begin position="1322"/>
        <end position="1337"/>
    </location>
</feature>
<feature type="transmembrane region" description="Helical" evidence="10">
    <location>
        <begin position="49"/>
        <end position="67"/>
    </location>
</feature>
<feature type="region of interest" description="Disordered" evidence="9">
    <location>
        <begin position="1494"/>
        <end position="1565"/>
    </location>
</feature>
<dbReference type="PANTHER" id="PTHR23158:SF38">
    <property type="entry name" value="MELANOMA INHIBITORY ACTIVITY PROTEIN 2"/>
    <property type="match status" value="1"/>
</dbReference>
<feature type="region of interest" description="Disordered" evidence="9">
    <location>
        <begin position="249"/>
        <end position="276"/>
    </location>
</feature>
<dbReference type="GO" id="GO:0035459">
    <property type="term" value="P:vesicle cargo loading"/>
    <property type="evidence" value="ECO:0007669"/>
    <property type="project" value="TreeGrafter"/>
</dbReference>
<feature type="region of interest" description="Disordered" evidence="9">
    <location>
        <begin position="1400"/>
        <end position="1422"/>
    </location>
</feature>
<evidence type="ECO:0000256" key="10">
    <source>
        <dbReference type="SAM" id="Phobius"/>
    </source>
</evidence>
<dbReference type="SUPFAM" id="SSF50044">
    <property type="entry name" value="SH3-domain"/>
    <property type="match status" value="1"/>
</dbReference>
<feature type="compositionally biased region" description="Polar residues" evidence="9">
    <location>
        <begin position="798"/>
        <end position="811"/>
    </location>
</feature>
<keyword evidence="10" id="KW-0812">Transmembrane</keyword>
<evidence type="ECO:0000256" key="5">
    <source>
        <dbReference type="ARBA" id="ARBA00023054"/>
    </source>
</evidence>
<feature type="compositionally biased region" description="Pro residues" evidence="9">
    <location>
        <begin position="2529"/>
        <end position="2570"/>
    </location>
</feature>
<dbReference type="GO" id="GO:0009306">
    <property type="term" value="P:protein secretion"/>
    <property type="evidence" value="ECO:0007669"/>
    <property type="project" value="TreeGrafter"/>
</dbReference>
<name>A0A8C7QAJ7_ONCMY</name>
<keyword evidence="13" id="KW-1185">Reference proteome</keyword>
<feature type="compositionally biased region" description="Low complexity" evidence="9">
    <location>
        <begin position="2422"/>
        <end position="2431"/>
    </location>
</feature>
<feature type="compositionally biased region" description="Basic and acidic residues" evidence="9">
    <location>
        <begin position="261"/>
        <end position="276"/>
    </location>
</feature>
<dbReference type="GO" id="GO:0070971">
    <property type="term" value="C:endoplasmic reticulum exit site"/>
    <property type="evidence" value="ECO:0007669"/>
    <property type="project" value="TreeGrafter"/>
</dbReference>
<feature type="region of interest" description="Disordered" evidence="9">
    <location>
        <begin position="288"/>
        <end position="336"/>
    </location>
</feature>
<evidence type="ECO:0000256" key="2">
    <source>
        <dbReference type="ARBA" id="ARBA00022443"/>
    </source>
</evidence>
<feature type="compositionally biased region" description="Polar residues" evidence="9">
    <location>
        <begin position="1404"/>
        <end position="1419"/>
    </location>
</feature>
<reference evidence="12" key="1">
    <citation type="submission" date="2020-07" db="EMBL/GenBank/DDBJ databases">
        <title>A long reads based de novo assembly of the rainbow trout Arlee double haploid line genome.</title>
        <authorList>
            <person name="Gao G."/>
            <person name="Palti Y."/>
        </authorList>
    </citation>
    <scope>NUCLEOTIDE SEQUENCE [LARGE SCALE GENOMIC DNA]</scope>
</reference>
<feature type="compositionally biased region" description="Basic and acidic residues" evidence="9">
    <location>
        <begin position="778"/>
        <end position="791"/>
    </location>
</feature>
<keyword evidence="4" id="KW-0256">Endoplasmic reticulum</keyword>
<dbReference type="PROSITE" id="PS50002">
    <property type="entry name" value="SH3"/>
    <property type="match status" value="1"/>
</dbReference>
<feature type="region of interest" description="Disordered" evidence="9">
    <location>
        <begin position="1265"/>
        <end position="1297"/>
    </location>
</feature>
<feature type="region of interest" description="Disordered" evidence="9">
    <location>
        <begin position="1581"/>
        <end position="1628"/>
    </location>
</feature>
<feature type="region of interest" description="Disordered" evidence="9">
    <location>
        <begin position="502"/>
        <end position="566"/>
    </location>
</feature>
<evidence type="ECO:0000256" key="1">
    <source>
        <dbReference type="ARBA" id="ARBA00004389"/>
    </source>
</evidence>
<keyword evidence="6" id="KW-0325">Glycoprotein</keyword>
<dbReference type="GO" id="GO:0006888">
    <property type="term" value="P:endoplasmic reticulum to Golgi vesicle-mediated transport"/>
    <property type="evidence" value="ECO:0007669"/>
    <property type="project" value="TreeGrafter"/>
</dbReference>
<feature type="region of interest" description="Disordered" evidence="9">
    <location>
        <begin position="2091"/>
        <end position="2117"/>
    </location>
</feature>
<feature type="compositionally biased region" description="Polar residues" evidence="9">
    <location>
        <begin position="1341"/>
        <end position="1352"/>
    </location>
</feature>
<feature type="region of interest" description="Disordered" evidence="9">
    <location>
        <begin position="360"/>
        <end position="435"/>
    </location>
</feature>
<comment type="subcellular location">
    <subcellularLocation>
        <location evidence="1">Endoplasmic reticulum membrane</location>
        <topology evidence="1">Single-pass membrane protein</topology>
    </subcellularLocation>
</comment>
<evidence type="ECO:0000256" key="4">
    <source>
        <dbReference type="ARBA" id="ARBA00022824"/>
    </source>
</evidence>
<feature type="domain" description="SH3" evidence="11">
    <location>
        <begin position="80"/>
        <end position="142"/>
    </location>
</feature>
<evidence type="ECO:0000313" key="12">
    <source>
        <dbReference type="Ensembl" id="ENSOMYP00000033799.2"/>
    </source>
</evidence>
<feature type="compositionally biased region" description="Basic and acidic residues" evidence="9">
    <location>
        <begin position="1586"/>
        <end position="1598"/>
    </location>
</feature>
<feature type="region of interest" description="Disordered" evidence="9">
    <location>
        <begin position="1322"/>
        <end position="1361"/>
    </location>
</feature>
<dbReference type="Ensembl" id="ENSOMYT00000036879.2">
    <property type="protein sequence ID" value="ENSOMYP00000033799.2"/>
    <property type="gene ID" value="ENSOMYG00000015770.2"/>
</dbReference>
<feature type="compositionally biased region" description="Pro residues" evidence="9">
    <location>
        <begin position="2432"/>
        <end position="2442"/>
    </location>
</feature>
<dbReference type="SMART" id="SM00326">
    <property type="entry name" value="SH3"/>
    <property type="match status" value="1"/>
</dbReference>
<evidence type="ECO:0000256" key="8">
    <source>
        <dbReference type="SAM" id="Coils"/>
    </source>
</evidence>
<dbReference type="GO" id="GO:0005789">
    <property type="term" value="C:endoplasmic reticulum membrane"/>
    <property type="evidence" value="ECO:0007669"/>
    <property type="project" value="UniProtKB-SubCell"/>
</dbReference>
<feature type="compositionally biased region" description="Low complexity" evidence="9">
    <location>
        <begin position="2519"/>
        <end position="2528"/>
    </location>
</feature>
<feature type="region of interest" description="Disordered" evidence="9">
    <location>
        <begin position="884"/>
        <end position="910"/>
    </location>
</feature>
<dbReference type="InterPro" id="IPR036028">
    <property type="entry name" value="SH3-like_dom_sf"/>
</dbReference>
<feature type="compositionally biased region" description="Basic and acidic residues" evidence="9">
    <location>
        <begin position="2312"/>
        <end position="2324"/>
    </location>
</feature>
<evidence type="ECO:0000256" key="9">
    <source>
        <dbReference type="SAM" id="MobiDB-lite"/>
    </source>
</evidence>
<feature type="compositionally biased region" description="Basic and acidic residues" evidence="9">
    <location>
        <begin position="314"/>
        <end position="329"/>
    </location>
</feature>
<evidence type="ECO:0000259" key="11">
    <source>
        <dbReference type="PROSITE" id="PS50002"/>
    </source>
</evidence>
<feature type="compositionally biased region" description="Polar residues" evidence="9">
    <location>
        <begin position="367"/>
        <end position="379"/>
    </location>
</feature>
<keyword evidence="10" id="KW-1133">Transmembrane helix</keyword>
<feature type="region of interest" description="Disordered" evidence="9">
    <location>
        <begin position="778"/>
        <end position="819"/>
    </location>
</feature>
<accession>A0A8C7QAJ7</accession>
<protein>
    <recommendedName>
        <fullName evidence="11">SH3 domain-containing protein</fullName>
    </recommendedName>
</protein>
<keyword evidence="5 8" id="KW-0175">Coiled coil</keyword>